<dbReference type="GO" id="GO:0005524">
    <property type="term" value="F:ATP binding"/>
    <property type="evidence" value="ECO:0007669"/>
    <property type="project" value="UniProtKB-KW"/>
</dbReference>
<evidence type="ECO:0000256" key="1">
    <source>
        <dbReference type="ARBA" id="ARBA00022527"/>
    </source>
</evidence>
<name>A0ABW0GM32_9MICO</name>
<dbReference type="CDD" id="cd16936">
    <property type="entry name" value="HATPase_RsbW-like"/>
    <property type="match status" value="1"/>
</dbReference>
<protein>
    <submittedName>
        <fullName evidence="4">ATP-binding protein</fullName>
    </submittedName>
</protein>
<dbReference type="PANTHER" id="PTHR35526:SF3">
    <property type="entry name" value="ANTI-SIGMA-F FACTOR RSBW"/>
    <property type="match status" value="1"/>
</dbReference>
<feature type="domain" description="Metanogen output" evidence="3">
    <location>
        <begin position="190"/>
        <end position="322"/>
    </location>
</feature>
<proteinExistence type="predicted"/>
<dbReference type="InterPro" id="IPR036890">
    <property type="entry name" value="HATPase_C_sf"/>
</dbReference>
<dbReference type="EMBL" id="JBHSLD010000007">
    <property type="protein sequence ID" value="MFC5380980.1"/>
    <property type="molecule type" value="Genomic_DNA"/>
</dbReference>
<sequence>MDWYLSGGDGRALRELRHEVGAYLARHAAPGAEVADAELVVEELVSNAVKHAGGPVWVSLTWQELSPTIRVLDLGPGFDPALLGEVRRAPLDRAPDTVAGPDWLDDLDEAERLLMGESGRGLFLVATLSESLEASVRDHGGMVVSAVLPVKKRDVLSHDPPRRSVGALPLPEDANPDGSFGKEPFLRALVVQLAHAVDFQHGPDAAEAAVAQVGADVGGRMEEAYRAAQQVVGRLTPEQIADCYVRLKHAIEGGFTVVEVASDKVVLVNDRCPFGRAVQSAPALCRMTSSVFGGIAARNSPEGAGVLLEERIALGDPGCRVVVFLGEPPAGVAPYTHRYQHPA</sequence>
<dbReference type="InterPro" id="IPR050267">
    <property type="entry name" value="Anti-sigma-factor_SerPK"/>
</dbReference>
<gene>
    <name evidence="4" type="ORF">ACFPJ6_09265</name>
</gene>
<keyword evidence="1" id="KW-0418">Kinase</keyword>
<dbReference type="InterPro" id="IPR041359">
    <property type="entry name" value="MetOD1"/>
</dbReference>
<dbReference type="Gene3D" id="3.30.565.10">
    <property type="entry name" value="Histidine kinase-like ATPase, C-terminal domain"/>
    <property type="match status" value="1"/>
</dbReference>
<dbReference type="Pfam" id="PF13581">
    <property type="entry name" value="HATPase_c_2"/>
    <property type="match status" value="1"/>
</dbReference>
<evidence type="ECO:0000259" key="2">
    <source>
        <dbReference type="Pfam" id="PF13581"/>
    </source>
</evidence>
<dbReference type="SUPFAM" id="SSF55874">
    <property type="entry name" value="ATPase domain of HSP90 chaperone/DNA topoisomerase II/histidine kinase"/>
    <property type="match status" value="1"/>
</dbReference>
<dbReference type="Pfam" id="PF18546">
    <property type="entry name" value="MetOD1"/>
    <property type="match status" value="1"/>
</dbReference>
<evidence type="ECO:0000259" key="3">
    <source>
        <dbReference type="Pfam" id="PF18546"/>
    </source>
</evidence>
<keyword evidence="1" id="KW-0723">Serine/threonine-protein kinase</keyword>
<accession>A0ABW0GM32</accession>
<reference evidence="5" key="1">
    <citation type="journal article" date="2019" name="Int. J. Syst. Evol. Microbiol.">
        <title>The Global Catalogue of Microorganisms (GCM) 10K type strain sequencing project: providing services to taxonomists for standard genome sequencing and annotation.</title>
        <authorList>
            <consortium name="The Broad Institute Genomics Platform"/>
            <consortium name="The Broad Institute Genome Sequencing Center for Infectious Disease"/>
            <person name="Wu L."/>
            <person name="Ma J."/>
        </authorList>
    </citation>
    <scope>NUCLEOTIDE SEQUENCE [LARGE SCALE GENOMIC DNA]</scope>
    <source>
        <strain evidence="5">CCUG 43114</strain>
    </source>
</reference>
<comment type="caution">
    <text evidence="4">The sequence shown here is derived from an EMBL/GenBank/DDBJ whole genome shotgun (WGS) entry which is preliminary data.</text>
</comment>
<keyword evidence="4" id="KW-0547">Nucleotide-binding</keyword>
<dbReference type="RefSeq" id="WP_340270852.1">
    <property type="nucleotide sequence ID" value="NZ_JBBEOG010000008.1"/>
</dbReference>
<dbReference type="PANTHER" id="PTHR35526">
    <property type="entry name" value="ANTI-SIGMA-F FACTOR RSBW-RELATED"/>
    <property type="match status" value="1"/>
</dbReference>
<feature type="domain" description="Histidine kinase/HSP90-like ATPase" evidence="2">
    <location>
        <begin position="11"/>
        <end position="145"/>
    </location>
</feature>
<keyword evidence="5" id="KW-1185">Reference proteome</keyword>
<evidence type="ECO:0000313" key="4">
    <source>
        <dbReference type="EMBL" id="MFC5380980.1"/>
    </source>
</evidence>
<dbReference type="InterPro" id="IPR003594">
    <property type="entry name" value="HATPase_dom"/>
</dbReference>
<organism evidence="4 5">
    <name type="scientific">Aquipuribacter nitratireducens</name>
    <dbReference type="NCBI Taxonomy" id="650104"/>
    <lineage>
        <taxon>Bacteria</taxon>
        <taxon>Bacillati</taxon>
        <taxon>Actinomycetota</taxon>
        <taxon>Actinomycetes</taxon>
        <taxon>Micrococcales</taxon>
        <taxon>Intrasporangiaceae</taxon>
        <taxon>Aquipuribacter</taxon>
    </lineage>
</organism>
<keyword evidence="1" id="KW-0808">Transferase</keyword>
<dbReference type="Proteomes" id="UP001596122">
    <property type="component" value="Unassembled WGS sequence"/>
</dbReference>
<evidence type="ECO:0000313" key="5">
    <source>
        <dbReference type="Proteomes" id="UP001596122"/>
    </source>
</evidence>
<keyword evidence="4" id="KW-0067">ATP-binding</keyword>